<dbReference type="InterPro" id="IPR000073">
    <property type="entry name" value="AB_hydrolase_1"/>
</dbReference>
<dbReference type="AlphaFoldDB" id="A0AAE0IQV0"/>
<protein>
    <submittedName>
        <fullName evidence="2">Alpha/Beta hydrolase protein</fullName>
    </submittedName>
</protein>
<keyword evidence="3" id="KW-1185">Reference proteome</keyword>
<feature type="domain" description="Serine aminopeptidase S33" evidence="1">
    <location>
        <begin position="63"/>
        <end position="196"/>
    </location>
</feature>
<dbReference type="PANTHER" id="PTHR43798">
    <property type="entry name" value="MONOACYLGLYCEROL LIPASE"/>
    <property type="match status" value="1"/>
</dbReference>
<proteinExistence type="predicted"/>
<dbReference type="SUPFAM" id="SSF53474">
    <property type="entry name" value="alpha/beta-Hydrolases"/>
    <property type="match status" value="1"/>
</dbReference>
<evidence type="ECO:0000313" key="3">
    <source>
        <dbReference type="Proteomes" id="UP001283341"/>
    </source>
</evidence>
<dbReference type="Proteomes" id="UP001283341">
    <property type="component" value="Unassembled WGS sequence"/>
</dbReference>
<dbReference type="InterPro" id="IPR029058">
    <property type="entry name" value="AB_hydrolase_fold"/>
</dbReference>
<dbReference type="PANTHER" id="PTHR43798:SF33">
    <property type="entry name" value="HYDROLASE, PUTATIVE (AFU_ORTHOLOGUE AFUA_2G14860)-RELATED"/>
    <property type="match status" value="1"/>
</dbReference>
<dbReference type="GO" id="GO:0016020">
    <property type="term" value="C:membrane"/>
    <property type="evidence" value="ECO:0007669"/>
    <property type="project" value="TreeGrafter"/>
</dbReference>
<reference evidence="2" key="1">
    <citation type="journal article" date="2023" name="Mol. Phylogenet. Evol.">
        <title>Genome-scale phylogeny and comparative genomics of the fungal order Sordariales.</title>
        <authorList>
            <person name="Hensen N."/>
            <person name="Bonometti L."/>
            <person name="Westerberg I."/>
            <person name="Brannstrom I.O."/>
            <person name="Guillou S."/>
            <person name="Cros-Aarteil S."/>
            <person name="Calhoun S."/>
            <person name="Haridas S."/>
            <person name="Kuo A."/>
            <person name="Mondo S."/>
            <person name="Pangilinan J."/>
            <person name="Riley R."/>
            <person name="LaButti K."/>
            <person name="Andreopoulos B."/>
            <person name="Lipzen A."/>
            <person name="Chen C."/>
            <person name="Yan M."/>
            <person name="Daum C."/>
            <person name="Ng V."/>
            <person name="Clum A."/>
            <person name="Steindorff A."/>
            <person name="Ohm R.A."/>
            <person name="Martin F."/>
            <person name="Silar P."/>
            <person name="Natvig D.O."/>
            <person name="Lalanne C."/>
            <person name="Gautier V."/>
            <person name="Ament-Velasquez S.L."/>
            <person name="Kruys A."/>
            <person name="Hutchinson M.I."/>
            <person name="Powell A.J."/>
            <person name="Barry K."/>
            <person name="Miller A.N."/>
            <person name="Grigoriev I.V."/>
            <person name="Debuchy R."/>
            <person name="Gladieux P."/>
            <person name="Hiltunen Thoren M."/>
            <person name="Johannesson H."/>
        </authorList>
    </citation>
    <scope>NUCLEOTIDE SEQUENCE</scope>
    <source>
        <strain evidence="2">CBS 118394</strain>
    </source>
</reference>
<evidence type="ECO:0000313" key="2">
    <source>
        <dbReference type="EMBL" id="KAK3328851.1"/>
    </source>
</evidence>
<dbReference type="InterPro" id="IPR050266">
    <property type="entry name" value="AB_hydrolase_sf"/>
</dbReference>
<reference evidence="2" key="2">
    <citation type="submission" date="2023-06" db="EMBL/GenBank/DDBJ databases">
        <authorList>
            <consortium name="Lawrence Berkeley National Laboratory"/>
            <person name="Haridas S."/>
            <person name="Hensen N."/>
            <person name="Bonometti L."/>
            <person name="Westerberg I."/>
            <person name="Brannstrom I.O."/>
            <person name="Guillou S."/>
            <person name="Cros-Aarteil S."/>
            <person name="Calhoun S."/>
            <person name="Kuo A."/>
            <person name="Mondo S."/>
            <person name="Pangilinan J."/>
            <person name="Riley R."/>
            <person name="Labutti K."/>
            <person name="Andreopoulos B."/>
            <person name="Lipzen A."/>
            <person name="Chen C."/>
            <person name="Yanf M."/>
            <person name="Daum C."/>
            <person name="Ng V."/>
            <person name="Clum A."/>
            <person name="Steindorff A."/>
            <person name="Ohm R."/>
            <person name="Martin F."/>
            <person name="Silar P."/>
            <person name="Natvig D."/>
            <person name="Lalanne C."/>
            <person name="Gautier V."/>
            <person name="Ament-Velasquez S.L."/>
            <person name="Kruys A."/>
            <person name="Hutchinson M.I."/>
            <person name="Powell A.J."/>
            <person name="Barry K."/>
            <person name="Miller A.N."/>
            <person name="Grigoriev I.V."/>
            <person name="Debuchy R."/>
            <person name="Gladieux P."/>
            <person name="Thoren M.H."/>
            <person name="Johannesson H."/>
        </authorList>
    </citation>
    <scope>NUCLEOTIDE SEQUENCE</scope>
    <source>
        <strain evidence="2">CBS 118394</strain>
    </source>
</reference>
<evidence type="ECO:0000259" key="1">
    <source>
        <dbReference type="Pfam" id="PF12146"/>
    </source>
</evidence>
<gene>
    <name evidence="2" type="ORF">B0H66DRAFT_3891</name>
</gene>
<sequence>MSLFRPSGPKIYPNPLRTVIPGLSKDEVDKLDYKPDAFPGVRDVETPYGTIRVYEWGPMTGQKVLFIHGITTSCQTLGPTAHALVNEKGCRVMLFDLFGRGFSDGVGDLPHDTRLYTSQILLALASSPLAWSGAENAFRVVGYSMGGGVAVHFAVTFPHLVSKLILLAPAGLIRSETFGAGKRWAFTSGLVPKSLLSLLTKRTLQKPIAASTNKRAGSTAKTDMVDASLVEAADPLPGDGMVPLNVQVVRYVRWMLEHHDGFVPAFNSCIRDAPLINQEEAYAKLAVRPKGSTTLILGEQDSMVHPDAYEVDALPLIGGKEHVHWITVPGGHDFPMTHAKETLEALDVDGVW</sequence>
<dbReference type="PRINTS" id="PR00111">
    <property type="entry name" value="ABHYDROLASE"/>
</dbReference>
<dbReference type="Pfam" id="PF12146">
    <property type="entry name" value="Hydrolase_4"/>
    <property type="match status" value="1"/>
</dbReference>
<accession>A0AAE0IQV0</accession>
<comment type="caution">
    <text evidence="2">The sequence shown here is derived from an EMBL/GenBank/DDBJ whole genome shotgun (WGS) entry which is preliminary data.</text>
</comment>
<keyword evidence="2" id="KW-0378">Hydrolase</keyword>
<dbReference type="InterPro" id="IPR022742">
    <property type="entry name" value="Hydrolase_4"/>
</dbReference>
<organism evidence="2 3">
    <name type="scientific">Apodospora peruviana</name>
    <dbReference type="NCBI Taxonomy" id="516989"/>
    <lineage>
        <taxon>Eukaryota</taxon>
        <taxon>Fungi</taxon>
        <taxon>Dikarya</taxon>
        <taxon>Ascomycota</taxon>
        <taxon>Pezizomycotina</taxon>
        <taxon>Sordariomycetes</taxon>
        <taxon>Sordariomycetidae</taxon>
        <taxon>Sordariales</taxon>
        <taxon>Lasiosphaeriaceae</taxon>
        <taxon>Apodospora</taxon>
    </lineage>
</organism>
<dbReference type="EMBL" id="JAUEDM010000001">
    <property type="protein sequence ID" value="KAK3328851.1"/>
    <property type="molecule type" value="Genomic_DNA"/>
</dbReference>
<dbReference type="GO" id="GO:0016787">
    <property type="term" value="F:hydrolase activity"/>
    <property type="evidence" value="ECO:0007669"/>
    <property type="project" value="UniProtKB-KW"/>
</dbReference>
<name>A0AAE0IQV0_9PEZI</name>
<dbReference type="Gene3D" id="3.40.50.1820">
    <property type="entry name" value="alpha/beta hydrolase"/>
    <property type="match status" value="1"/>
</dbReference>